<evidence type="ECO:0000313" key="1">
    <source>
        <dbReference type="EMBL" id="KAE9267496.1"/>
    </source>
</evidence>
<evidence type="ECO:0000313" key="2">
    <source>
        <dbReference type="Proteomes" id="UP000437068"/>
    </source>
</evidence>
<proteinExistence type="predicted"/>
<dbReference type="EMBL" id="QXGE01005440">
    <property type="protein sequence ID" value="KAE9267496.1"/>
    <property type="molecule type" value="Genomic_DNA"/>
</dbReference>
<reference evidence="1 2" key="1">
    <citation type="submission" date="2018-08" db="EMBL/GenBank/DDBJ databases">
        <title>Genomic investigation of the strawberry pathogen Phytophthora fragariae indicates pathogenicity is determined by transcriptional variation in three key races.</title>
        <authorList>
            <person name="Adams T.M."/>
            <person name="Armitage A.D."/>
            <person name="Sobczyk M.K."/>
            <person name="Bates H.J."/>
            <person name="Dunwell J.M."/>
            <person name="Nellist C.F."/>
            <person name="Harrison R.J."/>
        </authorList>
    </citation>
    <scope>NUCLEOTIDE SEQUENCE [LARGE SCALE GENOMIC DNA]</scope>
    <source>
        <strain evidence="1 2">A4</strain>
    </source>
</reference>
<dbReference type="Proteomes" id="UP000437068">
    <property type="component" value="Unassembled WGS sequence"/>
</dbReference>
<dbReference type="AlphaFoldDB" id="A0A6A4B6U1"/>
<comment type="caution">
    <text evidence="1">The sequence shown here is derived from an EMBL/GenBank/DDBJ whole genome shotgun (WGS) entry which is preliminary data.</text>
</comment>
<organism evidence="1 2">
    <name type="scientific">Phytophthora fragariae</name>
    <dbReference type="NCBI Taxonomy" id="53985"/>
    <lineage>
        <taxon>Eukaryota</taxon>
        <taxon>Sar</taxon>
        <taxon>Stramenopiles</taxon>
        <taxon>Oomycota</taxon>
        <taxon>Peronosporomycetes</taxon>
        <taxon>Peronosporales</taxon>
        <taxon>Peronosporaceae</taxon>
        <taxon>Phytophthora</taxon>
    </lineage>
</organism>
<protein>
    <submittedName>
        <fullName evidence="1">Uncharacterized protein</fullName>
    </submittedName>
</protein>
<accession>A0A6A4B6U1</accession>
<gene>
    <name evidence="1" type="ORF">PF001_g30052</name>
</gene>
<feature type="non-terminal residue" evidence="1">
    <location>
        <position position="295"/>
    </location>
</feature>
<sequence length="295" mass="31295">MATRTRDSVSRLLRSQVLHADVAMGLPAVLAALLLTDLAVALPEDLVSASKPLGPAVLRTDLAFKLLLTEIDAKLLEGFAPRGGGVACSESRLAQTKCNQILAKLDANALFSVRRKRNLGNDVAHTSSDVEGNVVFSKRSNNVKYSRDTRRQHFTSISIASAARRGLRKHFRDSAVRFPTVAAAWDVVLFADMAAMTKPEELNVDLVAELLTDLAVALPVDLAAAAMARRRPGSASGQLVSLLLHADVALLLTDVAVALLLTDLTVAAVATRTPGSASRLLVSTELLADLVVAPP</sequence>
<name>A0A6A4B6U1_9STRA</name>